<dbReference type="InterPro" id="IPR002539">
    <property type="entry name" value="MaoC-like_dom"/>
</dbReference>
<dbReference type="EMBL" id="CP051298">
    <property type="protein sequence ID" value="QKD46010.1"/>
    <property type="molecule type" value="Genomic_DNA"/>
</dbReference>
<dbReference type="AlphaFoldDB" id="A0A858ZYD9"/>
<dbReference type="GO" id="GO:0005835">
    <property type="term" value="C:fatty acid synthase complex"/>
    <property type="evidence" value="ECO:0007669"/>
    <property type="project" value="InterPro"/>
</dbReference>
<dbReference type="PANTHER" id="PTHR43841:SF3">
    <property type="entry name" value="(3R)-HYDROXYACYL-ACP DEHYDRATASE SUBUNIT HADB"/>
    <property type="match status" value="1"/>
</dbReference>
<sequence>MQPLDFDAIAVGDALPGIVEGPVTRHALGLYAGASGDYNPLHIDQDYARREAGMPDVFAHGMLSAAYLARVLTRWVDPTAIRRLSVRFVAITHVGDEVHCRATVAGRFLDGGTPCVRLDLRVHNQVGEPRLRGTAVVAVRRSPSSMYEDRT</sequence>
<dbReference type="Gene3D" id="3.10.129.10">
    <property type="entry name" value="Hotdog Thioesterase"/>
    <property type="match status" value="1"/>
</dbReference>
<reference evidence="2 3" key="1">
    <citation type="submission" date="2020-05" db="EMBL/GenBank/DDBJ databases">
        <title>Complete genome sequence of Alicycliphilus denitrificans DP3.</title>
        <authorList>
            <person name="Chen X."/>
        </authorList>
    </citation>
    <scope>NUCLEOTIDE SEQUENCE [LARGE SCALE GENOMIC DNA]</scope>
    <source>
        <strain evidence="2 3">DP3</strain>
    </source>
</reference>
<dbReference type="PRINTS" id="PR01483">
    <property type="entry name" value="FASYNTHASE"/>
</dbReference>
<dbReference type="GO" id="GO:0006633">
    <property type="term" value="P:fatty acid biosynthetic process"/>
    <property type="evidence" value="ECO:0007669"/>
    <property type="project" value="InterPro"/>
</dbReference>
<accession>A0A858ZYD9</accession>
<feature type="domain" description="MaoC-like" evidence="1">
    <location>
        <begin position="20"/>
        <end position="106"/>
    </location>
</feature>
<dbReference type="PANTHER" id="PTHR43841">
    <property type="entry name" value="3-HYDROXYACYL-THIOESTER DEHYDRATASE HTDX-RELATED"/>
    <property type="match status" value="1"/>
</dbReference>
<dbReference type="OMA" id="FTHVREC"/>
<dbReference type="InterPro" id="IPR029069">
    <property type="entry name" value="HotDog_dom_sf"/>
</dbReference>
<organism evidence="2 3">
    <name type="scientific">Alicycliphilus denitrificans</name>
    <dbReference type="NCBI Taxonomy" id="179636"/>
    <lineage>
        <taxon>Bacteria</taxon>
        <taxon>Pseudomonadati</taxon>
        <taxon>Pseudomonadota</taxon>
        <taxon>Betaproteobacteria</taxon>
        <taxon>Burkholderiales</taxon>
        <taxon>Comamonadaceae</taxon>
        <taxon>Alicycliphilus</taxon>
    </lineage>
</organism>
<evidence type="ECO:0000259" key="1">
    <source>
        <dbReference type="Pfam" id="PF01575"/>
    </source>
</evidence>
<dbReference type="InterPro" id="IPR003965">
    <property type="entry name" value="Fatty_acid_synthase"/>
</dbReference>
<proteinExistence type="predicted"/>
<dbReference type="GO" id="GO:0004312">
    <property type="term" value="F:fatty acid synthase activity"/>
    <property type="evidence" value="ECO:0007669"/>
    <property type="project" value="InterPro"/>
</dbReference>
<evidence type="ECO:0000313" key="3">
    <source>
        <dbReference type="Proteomes" id="UP000500755"/>
    </source>
</evidence>
<gene>
    <name evidence="2" type="ORF">HF896_21415</name>
</gene>
<name>A0A858ZYD9_9BURK</name>
<dbReference type="Proteomes" id="UP000500755">
    <property type="component" value="Chromosome"/>
</dbReference>
<dbReference type="Pfam" id="PF01575">
    <property type="entry name" value="MaoC_dehydratas"/>
    <property type="match status" value="1"/>
</dbReference>
<protein>
    <submittedName>
        <fullName evidence="2">Dehydratase</fullName>
    </submittedName>
</protein>
<dbReference type="RefSeq" id="WP_013520946.1">
    <property type="nucleotide sequence ID" value="NZ_CP051298.1"/>
</dbReference>
<evidence type="ECO:0000313" key="2">
    <source>
        <dbReference type="EMBL" id="QKD46010.1"/>
    </source>
</evidence>
<dbReference type="SUPFAM" id="SSF54637">
    <property type="entry name" value="Thioesterase/thiol ester dehydrase-isomerase"/>
    <property type="match status" value="1"/>
</dbReference>